<dbReference type="InterPro" id="IPR051419">
    <property type="entry name" value="Lys/N-term_MeTrsfase_sf"/>
</dbReference>
<dbReference type="Pfam" id="PF14743">
    <property type="entry name" value="DNA_ligase_OB_2"/>
    <property type="match status" value="1"/>
</dbReference>
<dbReference type="Pfam" id="PF08241">
    <property type="entry name" value="Methyltransf_11"/>
    <property type="match status" value="1"/>
</dbReference>
<comment type="similarity">
    <text evidence="1">Belongs to the methyltransferase superfamily.</text>
</comment>
<dbReference type="Gene3D" id="3.40.50.150">
    <property type="entry name" value="Vaccinia Virus protein VP39"/>
    <property type="match status" value="1"/>
</dbReference>
<dbReference type="FunFam" id="3.40.50.150:FF:000217">
    <property type="entry name" value="Methyltransferase protein 13"/>
    <property type="match status" value="1"/>
</dbReference>
<dbReference type="SUPFAM" id="SSF50249">
    <property type="entry name" value="Nucleic acid-binding proteins"/>
    <property type="match status" value="1"/>
</dbReference>
<evidence type="ECO:0000259" key="6">
    <source>
        <dbReference type="Pfam" id="PF14743"/>
    </source>
</evidence>
<feature type="domain" description="ATP-dependent DNA ligase family profile" evidence="4">
    <location>
        <begin position="354"/>
        <end position="547"/>
    </location>
</feature>
<dbReference type="GO" id="GO:0005524">
    <property type="term" value="F:ATP binding"/>
    <property type="evidence" value="ECO:0007669"/>
    <property type="project" value="InterPro"/>
</dbReference>
<organism evidence="7 8">
    <name type="scientific">Mucor plumbeus</name>
    <dbReference type="NCBI Taxonomy" id="97098"/>
    <lineage>
        <taxon>Eukaryota</taxon>
        <taxon>Fungi</taxon>
        <taxon>Fungi incertae sedis</taxon>
        <taxon>Mucoromycota</taxon>
        <taxon>Mucoromycotina</taxon>
        <taxon>Mucoromycetes</taxon>
        <taxon>Mucorales</taxon>
        <taxon>Mucorineae</taxon>
        <taxon>Mucoraceae</taxon>
        <taxon>Mucor</taxon>
    </lineage>
</organism>
<evidence type="ECO:0000256" key="3">
    <source>
        <dbReference type="ARBA" id="ARBA00022679"/>
    </source>
</evidence>
<reference evidence="7" key="1">
    <citation type="submission" date="2020-12" db="EMBL/GenBank/DDBJ databases">
        <title>Metabolic potential, ecology and presence of endohyphal bacteria is reflected in genomic diversity of Mucoromycotina.</title>
        <authorList>
            <person name="Muszewska A."/>
            <person name="Okrasinska A."/>
            <person name="Steczkiewicz K."/>
            <person name="Drgas O."/>
            <person name="Orlowska M."/>
            <person name="Perlinska-Lenart U."/>
            <person name="Aleksandrzak-Piekarczyk T."/>
            <person name="Szatraj K."/>
            <person name="Zielenkiewicz U."/>
            <person name="Pilsyk S."/>
            <person name="Malc E."/>
            <person name="Mieczkowski P."/>
            <person name="Kruszewska J.S."/>
            <person name="Biernat P."/>
            <person name="Pawlowska J."/>
        </authorList>
    </citation>
    <scope>NUCLEOTIDE SEQUENCE</scope>
    <source>
        <strain evidence="7">CBS 226.32</strain>
    </source>
</reference>
<dbReference type="AlphaFoldDB" id="A0A8H7V318"/>
<dbReference type="GO" id="GO:0006281">
    <property type="term" value="P:DNA repair"/>
    <property type="evidence" value="ECO:0007669"/>
    <property type="project" value="InterPro"/>
</dbReference>
<protein>
    <recommendedName>
        <fullName evidence="9">Methyltransferase type 11 domain-containing protein</fullName>
    </recommendedName>
</protein>
<dbReference type="InterPro" id="IPR012340">
    <property type="entry name" value="NA-bd_OB-fold"/>
</dbReference>
<feature type="domain" description="DNA ligase OB-like" evidence="6">
    <location>
        <begin position="570"/>
        <end position="639"/>
    </location>
</feature>
<dbReference type="PANTHER" id="PTHR12176">
    <property type="entry name" value="SAM-DEPENDENT METHYLTRANSFERASE SUPERFAMILY PROTEIN"/>
    <property type="match status" value="1"/>
</dbReference>
<dbReference type="PANTHER" id="PTHR12176:SF80">
    <property type="entry name" value="EEF1A LYSINE METHYLTRANSFERASE 4"/>
    <property type="match status" value="1"/>
</dbReference>
<dbReference type="InterPro" id="IPR029063">
    <property type="entry name" value="SAM-dependent_MTases_sf"/>
</dbReference>
<dbReference type="SUPFAM" id="SSF56091">
    <property type="entry name" value="DNA ligase/mRNA capping enzyme, catalytic domain"/>
    <property type="match status" value="1"/>
</dbReference>
<evidence type="ECO:0000259" key="5">
    <source>
        <dbReference type="Pfam" id="PF08241"/>
    </source>
</evidence>
<evidence type="ECO:0000313" key="8">
    <source>
        <dbReference type="Proteomes" id="UP000650833"/>
    </source>
</evidence>
<dbReference type="GO" id="GO:0008168">
    <property type="term" value="F:methyltransferase activity"/>
    <property type="evidence" value="ECO:0007669"/>
    <property type="project" value="UniProtKB-KW"/>
</dbReference>
<dbReference type="SUPFAM" id="SSF53335">
    <property type="entry name" value="S-adenosyl-L-methionine-dependent methyltransferases"/>
    <property type="match status" value="1"/>
</dbReference>
<dbReference type="Proteomes" id="UP000650833">
    <property type="component" value="Unassembled WGS sequence"/>
</dbReference>
<keyword evidence="8" id="KW-1185">Reference proteome</keyword>
<gene>
    <name evidence="7" type="ORF">INT46_008607</name>
</gene>
<accession>A0A8H7V318</accession>
<dbReference type="InterPro" id="IPR029319">
    <property type="entry name" value="DNA_ligase_OB"/>
</dbReference>
<evidence type="ECO:0000313" key="7">
    <source>
        <dbReference type="EMBL" id="KAG2205340.1"/>
    </source>
</evidence>
<name>A0A8H7V318_9FUNG</name>
<dbReference type="CDD" id="cd02440">
    <property type="entry name" value="AdoMet_MTases"/>
    <property type="match status" value="1"/>
</dbReference>
<dbReference type="InterPro" id="IPR013216">
    <property type="entry name" value="Methyltransf_11"/>
</dbReference>
<comment type="caution">
    <text evidence="7">The sequence shown here is derived from an EMBL/GenBank/DDBJ whole genome shotgun (WGS) entry which is preliminary data.</text>
</comment>
<keyword evidence="2" id="KW-0489">Methyltransferase</keyword>
<feature type="domain" description="Methyltransferase type 11" evidence="5">
    <location>
        <begin position="61"/>
        <end position="170"/>
    </location>
</feature>
<dbReference type="GO" id="GO:0032259">
    <property type="term" value="P:methylation"/>
    <property type="evidence" value="ECO:0007669"/>
    <property type="project" value="UniProtKB-KW"/>
</dbReference>
<dbReference type="EMBL" id="JAEPRC010000176">
    <property type="protein sequence ID" value="KAG2205340.1"/>
    <property type="molecule type" value="Genomic_DNA"/>
</dbReference>
<keyword evidence="3" id="KW-0808">Transferase</keyword>
<evidence type="ECO:0000256" key="1">
    <source>
        <dbReference type="ARBA" id="ARBA00008361"/>
    </source>
</evidence>
<dbReference type="Pfam" id="PF01068">
    <property type="entry name" value="DNA_ligase_A_M"/>
    <property type="match status" value="1"/>
</dbReference>
<evidence type="ECO:0008006" key="9">
    <source>
        <dbReference type="Google" id="ProtNLM"/>
    </source>
</evidence>
<dbReference type="Gene3D" id="3.30.470.30">
    <property type="entry name" value="DNA ligase/mRNA capping enzyme"/>
    <property type="match status" value="1"/>
</dbReference>
<dbReference type="GO" id="GO:0006310">
    <property type="term" value="P:DNA recombination"/>
    <property type="evidence" value="ECO:0007669"/>
    <property type="project" value="InterPro"/>
</dbReference>
<dbReference type="Gene3D" id="2.40.50.140">
    <property type="entry name" value="Nucleic acid-binding proteins"/>
    <property type="match status" value="1"/>
</dbReference>
<proteinExistence type="inferred from homology"/>
<evidence type="ECO:0000256" key="2">
    <source>
        <dbReference type="ARBA" id="ARBA00022603"/>
    </source>
</evidence>
<dbReference type="GO" id="GO:0003910">
    <property type="term" value="F:DNA ligase (ATP) activity"/>
    <property type="evidence" value="ECO:0007669"/>
    <property type="project" value="InterPro"/>
</dbReference>
<sequence length="647" mass="74690">MVASTSLDVVPDDPTAYKTQQYWEDRYQKEDSSTTFDWFKTYAELKPLLNEAIPNREAKVLMLGCGNSTLGEDMYNDGYKNITNIDYSKTVIDNMKERCTDKPEMSWLEMDIRDLKFDNESYDVVIDKGTMDALMCDRGDVWDPSEELINDVKGEVDEVQRVLKVGGTFLYITFGQPHFRKRHLQRDCWNIDTKTMGGLYTNCGSKQSFPVAQLDKISKLCVNVNGIQSTLKKHDLLVKSPACHSTLKRIYDPHLRHHVSAKVVLNYMKSHPIEIVSIYDDLNKLLDDLSSRTLRGHAACEAVGSFYLTFCKTEEHKNIFWRIIDRNLKIGVSVKTIRRLLPMESMSVALAASSATFDLSDPWYVSQKLDGIRCITIIRRCDNGNQHDIQFYSRTGKPFQSLQKVRNDIQKRLHELSLKEEFVLDGEVCAYNTVDMKHEDFLKAMGQVRRFEEMENPIYQVFDRIRLDQFLEGKGNQLFSERQRNLNLFLGEKPLPHMKKVTQTKLTSLDQLDQLKKQSIEKDWEGLMLRKDVAYEGKRTKNLIKLKEFVDAEYIVKSIETGLIRMPDTGENKLMLTNVNIEHRGYSVSVGSGFSIQNRIDFAQEPERIIGKPITVRYFSESKKENGAISLRFPTVKAVFEDGERDI</sequence>
<evidence type="ECO:0000259" key="4">
    <source>
        <dbReference type="Pfam" id="PF01068"/>
    </source>
</evidence>
<dbReference type="InterPro" id="IPR012310">
    <property type="entry name" value="DNA_ligase_ATP-dep_cent"/>
</dbReference>
<dbReference type="OrthoDB" id="411785at2759"/>